<feature type="coiled-coil region" evidence="1">
    <location>
        <begin position="35"/>
        <end position="62"/>
    </location>
</feature>
<name>A0A1V1PGE2_9BACT</name>
<reference evidence="3" key="1">
    <citation type="submission" date="2012-11" db="EMBL/GenBank/DDBJ databases">
        <authorList>
            <person name="Lucero-Rivera Y.E."/>
            <person name="Tovar-Ramirez D."/>
        </authorList>
    </citation>
    <scope>NUCLEOTIDE SEQUENCE [LARGE SCALE GENOMIC DNA]</scope>
    <source>
        <strain evidence="3">Araruama</strain>
    </source>
</reference>
<gene>
    <name evidence="2" type="ORF">OMM_06691</name>
</gene>
<protein>
    <submittedName>
        <fullName evidence="2">Uncharacterized protein</fullName>
    </submittedName>
</protein>
<dbReference type="AlphaFoldDB" id="A0A1V1PGE2"/>
<evidence type="ECO:0000256" key="1">
    <source>
        <dbReference type="SAM" id="Coils"/>
    </source>
</evidence>
<keyword evidence="1" id="KW-0175">Coiled coil</keyword>
<sequence>MSQSILAETYTERTFDYRKKTLQANESLHNYIREEHQLNRQLQVVQQSLSQLQKQLHKALSKPEPDSDDQLSMLRTEIIKLKSQENHLINQRSHIIINRLKPIQKNLRRMKIKAAQWINANQNMKHKQMNKENLSKIFQNISLLTQQSTDPWMKQVVANLLSKKEHMYHQRIKGIQNYQRFVNYLDTFDAYVASIIEKSSLDLAVLKDKKNQIDMEITLMKNSLMMKPIEKMIKSMDSKIQMNNTMDTIDIFQNFKELHNNETIQSKSVQATPPKIDPINQQLQQYSEGLPFLE</sequence>
<evidence type="ECO:0000313" key="3">
    <source>
        <dbReference type="Proteomes" id="UP000189670"/>
    </source>
</evidence>
<dbReference type="EMBL" id="ATBP01000036">
    <property type="protein sequence ID" value="ETR73834.1"/>
    <property type="molecule type" value="Genomic_DNA"/>
</dbReference>
<comment type="caution">
    <text evidence="2">The sequence shown here is derived from an EMBL/GenBank/DDBJ whole genome shotgun (WGS) entry which is preliminary data.</text>
</comment>
<dbReference type="Proteomes" id="UP000189670">
    <property type="component" value="Unassembled WGS sequence"/>
</dbReference>
<evidence type="ECO:0000313" key="2">
    <source>
        <dbReference type="EMBL" id="ETR73834.1"/>
    </source>
</evidence>
<organism evidence="2 3">
    <name type="scientific">Candidatus Magnetoglobus multicellularis str. Araruama</name>
    <dbReference type="NCBI Taxonomy" id="890399"/>
    <lineage>
        <taxon>Bacteria</taxon>
        <taxon>Pseudomonadati</taxon>
        <taxon>Thermodesulfobacteriota</taxon>
        <taxon>Desulfobacteria</taxon>
        <taxon>Desulfobacterales</taxon>
        <taxon>Desulfobacteraceae</taxon>
        <taxon>Candidatus Magnetoglobus</taxon>
    </lineage>
</organism>
<accession>A0A1V1PGE2</accession>
<proteinExistence type="predicted"/>